<dbReference type="EMBL" id="JAESDN010000002">
    <property type="protein sequence ID" value="KAG7056099.1"/>
    <property type="molecule type" value="Genomic_DNA"/>
</dbReference>
<evidence type="ECO:0000313" key="2">
    <source>
        <dbReference type="EMBL" id="KAG7056099.1"/>
    </source>
</evidence>
<feature type="region of interest" description="Disordered" evidence="1">
    <location>
        <begin position="88"/>
        <end position="166"/>
    </location>
</feature>
<evidence type="ECO:0008006" key="4">
    <source>
        <dbReference type="Google" id="ProtNLM"/>
    </source>
</evidence>
<accession>A0A9P7RH77</accession>
<proteinExistence type="predicted"/>
<feature type="compositionally biased region" description="Gly residues" evidence="1">
    <location>
        <begin position="91"/>
        <end position="141"/>
    </location>
</feature>
<organism evidence="2 3">
    <name type="scientific">Colletotrichum scovillei</name>
    <dbReference type="NCBI Taxonomy" id="1209932"/>
    <lineage>
        <taxon>Eukaryota</taxon>
        <taxon>Fungi</taxon>
        <taxon>Dikarya</taxon>
        <taxon>Ascomycota</taxon>
        <taxon>Pezizomycotina</taxon>
        <taxon>Sordariomycetes</taxon>
        <taxon>Hypocreomycetidae</taxon>
        <taxon>Glomerellales</taxon>
        <taxon>Glomerellaceae</taxon>
        <taxon>Colletotrichum</taxon>
        <taxon>Colletotrichum acutatum species complex</taxon>
    </lineage>
</organism>
<evidence type="ECO:0000256" key="1">
    <source>
        <dbReference type="SAM" id="MobiDB-lite"/>
    </source>
</evidence>
<sequence length="166" mass="16794">MSQEKIEFKCAIEGLADKAKEQKFDAARDADEMLQGFRGWVVTKYQLPGEVKLWHGKKELIAPNDKLRDLQIKPKDTIRVVYNTEKSAAAGGAGEGGSATAGQADGGIGGGGTGSASGVVGGDGLGGDVRGQGRGGDGKGGPANATKGRTARGGSGYGGSVTILDD</sequence>
<gene>
    <name evidence="2" type="ORF">JMJ77_008550</name>
</gene>
<reference evidence="2" key="1">
    <citation type="submission" date="2021-05" db="EMBL/GenBank/DDBJ databases">
        <title>Comparative genomics of three Colletotrichum scovillei strains and genetic complementation revealed genes involved fungal growth and virulence on chili pepper.</title>
        <authorList>
            <person name="Hsieh D.-K."/>
            <person name="Chuang S.-C."/>
            <person name="Chen C.-Y."/>
            <person name="Chao Y.-T."/>
            <person name="Lu M.-Y.J."/>
            <person name="Lee M.-H."/>
            <person name="Shih M.-C."/>
        </authorList>
    </citation>
    <scope>NUCLEOTIDE SEQUENCE</scope>
    <source>
        <strain evidence="2">Coll-153</strain>
    </source>
</reference>
<dbReference type="AlphaFoldDB" id="A0A9P7RH77"/>
<keyword evidence="3" id="KW-1185">Reference proteome</keyword>
<evidence type="ECO:0000313" key="3">
    <source>
        <dbReference type="Proteomes" id="UP000699042"/>
    </source>
</evidence>
<name>A0A9P7RH77_9PEZI</name>
<dbReference type="Proteomes" id="UP000699042">
    <property type="component" value="Unassembled WGS sequence"/>
</dbReference>
<comment type="caution">
    <text evidence="2">The sequence shown here is derived from an EMBL/GenBank/DDBJ whole genome shotgun (WGS) entry which is preliminary data.</text>
</comment>
<protein>
    <recommendedName>
        <fullName evidence="4">Ubiquitin-like domain-containing protein</fullName>
    </recommendedName>
</protein>